<accession>A0A1W1I0E8</accession>
<proteinExistence type="predicted"/>
<dbReference type="KEGG" id="nja:NSJP_0306"/>
<reference evidence="1 2" key="1">
    <citation type="submission" date="2017-03" db="EMBL/GenBank/DDBJ databases">
        <authorList>
            <person name="Afonso C.L."/>
            <person name="Miller P.J."/>
            <person name="Scott M.A."/>
            <person name="Spackman E."/>
            <person name="Goraichik I."/>
            <person name="Dimitrov K.M."/>
            <person name="Suarez D.L."/>
            <person name="Swayne D.E."/>
        </authorList>
    </citation>
    <scope>NUCLEOTIDE SEQUENCE [LARGE SCALE GENOMIC DNA]</scope>
    <source>
        <strain evidence="1">Genome sequencing of Nitrospira japonica strain NJ11</strain>
    </source>
</reference>
<name>A0A1W1I0E8_9BACT</name>
<organism evidence="1 2">
    <name type="scientific">Nitrospira japonica</name>
    <dbReference type="NCBI Taxonomy" id="1325564"/>
    <lineage>
        <taxon>Bacteria</taxon>
        <taxon>Pseudomonadati</taxon>
        <taxon>Nitrospirota</taxon>
        <taxon>Nitrospiria</taxon>
        <taxon>Nitrospirales</taxon>
        <taxon>Nitrospiraceae</taxon>
        <taxon>Nitrospira</taxon>
    </lineage>
</organism>
<evidence type="ECO:0000313" key="1">
    <source>
        <dbReference type="EMBL" id="SLM46478.1"/>
    </source>
</evidence>
<keyword evidence="2" id="KW-1185">Reference proteome</keyword>
<protein>
    <recommendedName>
        <fullName evidence="3">Tetratricopeptide repeat protein</fullName>
    </recommendedName>
</protein>
<evidence type="ECO:0000313" key="2">
    <source>
        <dbReference type="Proteomes" id="UP000192042"/>
    </source>
</evidence>
<gene>
    <name evidence="1" type="ORF">NSJP_0306</name>
</gene>
<evidence type="ECO:0008006" key="3">
    <source>
        <dbReference type="Google" id="ProtNLM"/>
    </source>
</evidence>
<sequence length="176" mass="20135">MSIRLAAWMKEYDMTPLPRRTAWTIVLVLLSSLWLSHCAHDTYQERADLIKDHTEAFYNHLKANRIEAAIRENEQIEAMASRMGETVRKQAAKQGTTHVEREFALMKTASETAATNWLALGQYFAIKKQYPQARATYQRIIDTYTNPTDRPYREQAARALADLDILNPPAASPVNP</sequence>
<dbReference type="AlphaFoldDB" id="A0A1W1I0E8"/>
<dbReference type="EMBL" id="LT828648">
    <property type="protein sequence ID" value="SLM46478.1"/>
    <property type="molecule type" value="Genomic_DNA"/>
</dbReference>
<dbReference type="Proteomes" id="UP000192042">
    <property type="component" value="Chromosome I"/>
</dbReference>